<name>A0A348ANL4_9FIRM</name>
<dbReference type="Gene3D" id="1.10.1740.10">
    <property type="match status" value="1"/>
</dbReference>
<evidence type="ECO:0000259" key="1">
    <source>
        <dbReference type="Pfam" id="PF12645"/>
    </source>
</evidence>
<dbReference type="InterPro" id="IPR013325">
    <property type="entry name" value="RNA_pol_sigma_r2"/>
</dbReference>
<dbReference type="EMBL" id="AP018449">
    <property type="protein sequence ID" value="BBB92662.1"/>
    <property type="molecule type" value="Genomic_DNA"/>
</dbReference>
<dbReference type="GO" id="GO:0003700">
    <property type="term" value="F:DNA-binding transcription factor activity"/>
    <property type="evidence" value="ECO:0007669"/>
    <property type="project" value="InterPro"/>
</dbReference>
<evidence type="ECO:0000313" key="2">
    <source>
        <dbReference type="EMBL" id="BBB92662.1"/>
    </source>
</evidence>
<proteinExistence type="predicted"/>
<dbReference type="RefSeq" id="WP_126309600.1">
    <property type="nucleotide sequence ID" value="NZ_AP018449.1"/>
</dbReference>
<accession>A0A348ANL4</accession>
<dbReference type="OrthoDB" id="2449942at2"/>
<dbReference type="SUPFAM" id="SSF88946">
    <property type="entry name" value="Sigma2 domain of RNA polymerase sigma factors"/>
    <property type="match status" value="1"/>
</dbReference>
<organism evidence="2 3">
    <name type="scientific">Methylomusa anaerophila</name>
    <dbReference type="NCBI Taxonomy" id="1930071"/>
    <lineage>
        <taxon>Bacteria</taxon>
        <taxon>Bacillati</taxon>
        <taxon>Bacillota</taxon>
        <taxon>Negativicutes</taxon>
        <taxon>Selenomonadales</taxon>
        <taxon>Sporomusaceae</taxon>
        <taxon>Methylomusa</taxon>
    </lineage>
</organism>
<reference evidence="2 3" key="1">
    <citation type="journal article" date="2018" name="Int. J. Syst. Evol. Microbiol.">
        <title>Methylomusa anaerophila gen. nov., sp. nov., an anaerobic methanol-utilizing bacterium isolated from a microbial fuel cell.</title>
        <authorList>
            <person name="Amano N."/>
            <person name="Yamamuro A."/>
            <person name="Miyahara M."/>
            <person name="Kouzuma A."/>
            <person name="Abe T."/>
            <person name="Watanabe K."/>
        </authorList>
    </citation>
    <scope>NUCLEOTIDE SEQUENCE [LARGE SCALE GENOMIC DNA]</scope>
    <source>
        <strain evidence="2 3">MMFC1</strain>
    </source>
</reference>
<protein>
    <recommendedName>
        <fullName evidence="1">Helix-turn-helix conjugative transposon-like domain-containing protein</fullName>
    </recommendedName>
</protein>
<dbReference type="KEGG" id="mana:MAMMFC1_03357"/>
<dbReference type="AlphaFoldDB" id="A0A348ANL4"/>
<dbReference type="InterPro" id="IPR024760">
    <property type="entry name" value="HTH_dom_conjug_TS-like"/>
</dbReference>
<dbReference type="GO" id="GO:0006352">
    <property type="term" value="P:DNA-templated transcription initiation"/>
    <property type="evidence" value="ECO:0007669"/>
    <property type="project" value="InterPro"/>
</dbReference>
<gene>
    <name evidence="2" type="ORF">MAMMFC1_03357</name>
</gene>
<keyword evidence="3" id="KW-1185">Reference proteome</keyword>
<feature type="domain" description="Helix-turn-helix conjugative transposon-like" evidence="1">
    <location>
        <begin position="9"/>
        <end position="45"/>
    </location>
</feature>
<dbReference type="Pfam" id="PF12645">
    <property type="entry name" value="HTH_16"/>
    <property type="match status" value="1"/>
</dbReference>
<dbReference type="Proteomes" id="UP000276437">
    <property type="component" value="Chromosome"/>
</dbReference>
<evidence type="ECO:0000313" key="3">
    <source>
        <dbReference type="Proteomes" id="UP000276437"/>
    </source>
</evidence>
<sequence length="83" mass="9475">MKHKPKLKELIIQAQNGNTEATAQLVFRLSPLVRKYSRQLGYDEACSDLVTWIVEAIHRYQPSTMGKKGKLERGFSTNPAEEK</sequence>